<protein>
    <submittedName>
        <fullName evidence="3">Unannotated protein</fullName>
    </submittedName>
</protein>
<dbReference type="InterPro" id="IPR011396">
    <property type="entry name" value="PT_DNA_restrict"/>
</dbReference>
<evidence type="ECO:0000259" key="2">
    <source>
        <dbReference type="Pfam" id="PF26340"/>
    </source>
</evidence>
<evidence type="ECO:0000313" key="3">
    <source>
        <dbReference type="EMBL" id="CAB4884341.1"/>
    </source>
</evidence>
<dbReference type="PIRSF" id="PIRSF030850">
    <property type="entry name" value="UCP030850"/>
    <property type="match status" value="1"/>
</dbReference>
<dbReference type="Pfam" id="PF26340">
    <property type="entry name" value="DNA-SBD_ScoMcrA"/>
    <property type="match status" value="1"/>
</dbReference>
<gene>
    <name evidence="3" type="ORF">UFOPK3402_01614</name>
</gene>
<dbReference type="NCBIfam" id="NF045808">
    <property type="entry name" value="PT-DNA_restrict"/>
    <property type="match status" value="1"/>
</dbReference>
<feature type="domain" description="ScoMcrA-like DNA sulfur-binding" evidence="2">
    <location>
        <begin position="7"/>
        <end position="150"/>
    </location>
</feature>
<feature type="domain" description="HNH nuclease" evidence="1">
    <location>
        <begin position="187"/>
        <end position="240"/>
    </location>
</feature>
<reference evidence="3" key="1">
    <citation type="submission" date="2020-05" db="EMBL/GenBank/DDBJ databases">
        <authorList>
            <person name="Chiriac C."/>
            <person name="Salcher M."/>
            <person name="Ghai R."/>
            <person name="Kavagutti S V."/>
        </authorList>
    </citation>
    <scope>NUCLEOTIDE SEQUENCE</scope>
</reference>
<dbReference type="InterPro" id="IPR058813">
    <property type="entry name" value="DNA-SBD_ScoMcrA"/>
</dbReference>
<sequence length="299" mass="32073">MMAIGAVDRLLALRQHRLNGQRAPHKPLLVLLALGQFELSGSSSLPWSDAETKLGSLLAEFGTSQPSGASSVAFPYTRLRTDGVWELSRDVANDSVSDLRAAPVEGHFTAEIESEFTASPNLVNEVARSIVESQFPMSIAADVLTAVGLDPDVVFAGAAGSIVLDLEKRRRDAGWRDRILAAWDRSCAFCGFDGRLGGGPVGIEAAHVRWFNFDGPDDMDNGLALCSLHHKLLDRGVLGLVGEGTVVVSSDFSASSAAGRAVYELHERELTPRRGTPLPALVHVQWHRSEVFKGLPLGA</sequence>
<name>A0A6J7EQ56_9ZZZZ</name>
<dbReference type="CDD" id="cd00085">
    <property type="entry name" value="HNHc"/>
    <property type="match status" value="1"/>
</dbReference>
<dbReference type="Pfam" id="PF13391">
    <property type="entry name" value="HNH_2"/>
    <property type="match status" value="1"/>
</dbReference>
<accession>A0A6J7EQ56</accession>
<proteinExistence type="predicted"/>
<dbReference type="AlphaFoldDB" id="A0A6J7EQ56"/>
<dbReference type="EMBL" id="CAFBLS010000235">
    <property type="protein sequence ID" value="CAB4884341.1"/>
    <property type="molecule type" value="Genomic_DNA"/>
</dbReference>
<dbReference type="InterPro" id="IPR003615">
    <property type="entry name" value="HNH_nuc"/>
</dbReference>
<organism evidence="3">
    <name type="scientific">freshwater metagenome</name>
    <dbReference type="NCBI Taxonomy" id="449393"/>
    <lineage>
        <taxon>unclassified sequences</taxon>
        <taxon>metagenomes</taxon>
        <taxon>ecological metagenomes</taxon>
    </lineage>
</organism>
<evidence type="ECO:0000259" key="1">
    <source>
        <dbReference type="Pfam" id="PF13391"/>
    </source>
</evidence>